<dbReference type="SUPFAM" id="SSF109604">
    <property type="entry name" value="HD-domain/PDEase-like"/>
    <property type="match status" value="1"/>
</dbReference>
<dbReference type="InterPro" id="IPR012675">
    <property type="entry name" value="Beta-grasp_dom_sf"/>
</dbReference>
<dbReference type="Gene3D" id="1.10.3210.10">
    <property type="entry name" value="Hypothetical protein af1432"/>
    <property type="match status" value="1"/>
</dbReference>
<dbReference type="Pfam" id="PF13328">
    <property type="entry name" value="HD_4"/>
    <property type="match status" value="1"/>
</dbReference>
<dbReference type="InterPro" id="IPR033655">
    <property type="entry name" value="TGS_RelA/SpoT"/>
</dbReference>
<dbReference type="FunFam" id="3.30.460.10:FF:000001">
    <property type="entry name" value="GTP pyrophosphokinase RelA"/>
    <property type="match status" value="1"/>
</dbReference>
<comment type="caution">
    <text evidence="5">The sequence shown here is derived from an EMBL/GenBank/DDBJ whole genome shotgun (WGS) entry which is preliminary data.</text>
</comment>
<dbReference type="Pfam" id="PF02824">
    <property type="entry name" value="TGS"/>
    <property type="match status" value="1"/>
</dbReference>
<dbReference type="Pfam" id="PF04607">
    <property type="entry name" value="RelA_SpoT"/>
    <property type="match status" value="1"/>
</dbReference>
<evidence type="ECO:0000259" key="3">
    <source>
        <dbReference type="PROSITE" id="PS51671"/>
    </source>
</evidence>
<dbReference type="InterPro" id="IPR043519">
    <property type="entry name" value="NT_sf"/>
</dbReference>
<dbReference type="AlphaFoldDB" id="A0A1G2LVD8"/>
<accession>A0A1G2LVD8</accession>
<dbReference type="Gene3D" id="3.30.460.10">
    <property type="entry name" value="Beta Polymerase, domain 2"/>
    <property type="match status" value="1"/>
</dbReference>
<dbReference type="GO" id="GO:0005886">
    <property type="term" value="C:plasma membrane"/>
    <property type="evidence" value="ECO:0007669"/>
    <property type="project" value="TreeGrafter"/>
</dbReference>
<dbReference type="SMART" id="SM00954">
    <property type="entry name" value="RelA_SpoT"/>
    <property type="match status" value="1"/>
</dbReference>
<dbReference type="InterPro" id="IPR003607">
    <property type="entry name" value="HD/PDEase_dom"/>
</dbReference>
<dbReference type="FunFam" id="1.10.3210.10:FF:000001">
    <property type="entry name" value="GTP pyrophosphokinase RelA"/>
    <property type="match status" value="1"/>
</dbReference>
<evidence type="ECO:0000313" key="5">
    <source>
        <dbReference type="EMBL" id="OHA15567.1"/>
    </source>
</evidence>
<organism evidence="5 6">
    <name type="scientific">Candidatus Tagabacteria bacterium RIFCSPLOWO2_01_FULL_42_9</name>
    <dbReference type="NCBI Taxonomy" id="1802296"/>
    <lineage>
        <taxon>Bacteria</taxon>
        <taxon>Candidatus Tagaibacteriota</taxon>
    </lineage>
</organism>
<feature type="domain" description="ACT" evidence="3">
    <location>
        <begin position="498"/>
        <end position="571"/>
    </location>
</feature>
<dbReference type="Gene3D" id="3.30.70.260">
    <property type="match status" value="1"/>
</dbReference>
<dbReference type="Gene3D" id="3.10.20.30">
    <property type="match status" value="1"/>
</dbReference>
<dbReference type="InterPro" id="IPR007685">
    <property type="entry name" value="RelA_SpoT"/>
</dbReference>
<dbReference type="Pfam" id="PF13291">
    <property type="entry name" value="ACT_4"/>
    <property type="match status" value="1"/>
</dbReference>
<dbReference type="SUPFAM" id="SSF81301">
    <property type="entry name" value="Nucleotidyltransferase"/>
    <property type="match status" value="1"/>
</dbReference>
<dbReference type="CDD" id="cd05399">
    <property type="entry name" value="NT_Rel-Spo_like"/>
    <property type="match status" value="1"/>
</dbReference>
<protein>
    <recommendedName>
        <fullName evidence="7">TGS domain-containing protein</fullName>
    </recommendedName>
</protein>
<dbReference type="FunFam" id="3.10.20.30:FF:000002">
    <property type="entry name" value="GTP pyrophosphokinase (RelA/SpoT)"/>
    <property type="match status" value="1"/>
</dbReference>
<evidence type="ECO:0000313" key="6">
    <source>
        <dbReference type="Proteomes" id="UP000178116"/>
    </source>
</evidence>
<evidence type="ECO:0000256" key="1">
    <source>
        <dbReference type="ARBA" id="ARBA00025704"/>
    </source>
</evidence>
<dbReference type="SUPFAM" id="SSF81271">
    <property type="entry name" value="TGS-like"/>
    <property type="match status" value="1"/>
</dbReference>
<dbReference type="InterPro" id="IPR004095">
    <property type="entry name" value="TGS"/>
</dbReference>
<evidence type="ECO:0000259" key="4">
    <source>
        <dbReference type="PROSITE" id="PS51831"/>
    </source>
</evidence>
<comment type="pathway">
    <text evidence="1">Purine metabolism.</text>
</comment>
<name>A0A1G2LVD8_9BACT</name>
<evidence type="ECO:0008006" key="7">
    <source>
        <dbReference type="Google" id="ProtNLM"/>
    </source>
</evidence>
<dbReference type="PANTHER" id="PTHR21262:SF31">
    <property type="entry name" value="GTP PYROPHOSPHOKINASE"/>
    <property type="match status" value="1"/>
</dbReference>
<dbReference type="PANTHER" id="PTHR21262">
    <property type="entry name" value="GUANOSINE-3',5'-BIS DIPHOSPHATE 3'-PYROPHOSPHOHYDROLASE"/>
    <property type="match status" value="1"/>
</dbReference>
<evidence type="ECO:0000256" key="2">
    <source>
        <dbReference type="RuleBase" id="RU003847"/>
    </source>
</evidence>
<dbReference type="InterPro" id="IPR012676">
    <property type="entry name" value="TGS-like"/>
</dbReference>
<dbReference type="GO" id="GO:0015969">
    <property type="term" value="P:guanosine tetraphosphate metabolic process"/>
    <property type="evidence" value="ECO:0007669"/>
    <property type="project" value="InterPro"/>
</dbReference>
<comment type="similarity">
    <text evidence="2">Belongs to the relA/spoT family.</text>
</comment>
<dbReference type="PROSITE" id="PS51671">
    <property type="entry name" value="ACT"/>
    <property type="match status" value="1"/>
</dbReference>
<dbReference type="SUPFAM" id="SSF55021">
    <property type="entry name" value="ACT-like"/>
    <property type="match status" value="1"/>
</dbReference>
<dbReference type="PROSITE" id="PS51831">
    <property type="entry name" value="HD"/>
    <property type="match status" value="1"/>
</dbReference>
<dbReference type="CDD" id="cd01668">
    <property type="entry name" value="TGS_RSH"/>
    <property type="match status" value="1"/>
</dbReference>
<dbReference type="InterPro" id="IPR006674">
    <property type="entry name" value="HD_domain"/>
</dbReference>
<dbReference type="NCBIfam" id="TIGR00691">
    <property type="entry name" value="spoT_relA"/>
    <property type="match status" value="1"/>
</dbReference>
<dbReference type="InterPro" id="IPR004811">
    <property type="entry name" value="RelA/Spo_fam"/>
</dbReference>
<sequence>MTWEEYKKRLPKYADKDLKFIAAGFELASSSHQDQKRVSGEDYITHPIEVSLKTAKIGLDAKAVTAALLHDTVEDTSTDLKIIRKKFGDEVAFLVNALTKINAIHLQSDEKTVESARKMFLAISQDIRVVIIKLLDRLHNMETLASLAEKDKKRISLETLEIYGPIADRLGMGEIKAKLEDLAFRYAYPDECDWIQKEIKEKIPQREKYLEKIISIVRKELAGEKIKIVSIHCRAKHYYSLWKKLLRYDMEWSLIFDLVAIRIIVSNIENCYATLGALHKLWRPLPGRIKDYIALPKQNGYQSLHTTVFCVDKTITEFQIRTPEMHNEAECGIAAHWAWEMAGKPANDAKIPASSKFNWVKQLRQWHRVFDKDAQRDKSFLESLKIDFFKDRVFVLTPKGDVVDLPESSTPIDFSYQIHSEIGNHMSAAKVNNRIVPFDYQLASGDMVEIAVQKNKKPNPEWLTIAKTSLAKNHIRGYLKKTGYLIETISKKSGKKTEIIITAKDRVGLLKDISSVFSSNNISIRDVLIKKDAGYPKIHVIFYPKSSEQIKKIKTKLKTVKNVEQISSRSGV</sequence>
<dbReference type="EMBL" id="MHRA01000017">
    <property type="protein sequence ID" value="OHA15567.1"/>
    <property type="molecule type" value="Genomic_DNA"/>
</dbReference>
<dbReference type="InterPro" id="IPR002912">
    <property type="entry name" value="ACT_dom"/>
</dbReference>
<dbReference type="InterPro" id="IPR045865">
    <property type="entry name" value="ACT-like_dom_sf"/>
</dbReference>
<dbReference type="Proteomes" id="UP000178116">
    <property type="component" value="Unassembled WGS sequence"/>
</dbReference>
<reference evidence="5 6" key="1">
    <citation type="journal article" date="2016" name="Nat. Commun.">
        <title>Thousands of microbial genomes shed light on interconnected biogeochemical processes in an aquifer system.</title>
        <authorList>
            <person name="Anantharaman K."/>
            <person name="Brown C.T."/>
            <person name="Hug L.A."/>
            <person name="Sharon I."/>
            <person name="Castelle C.J."/>
            <person name="Probst A.J."/>
            <person name="Thomas B.C."/>
            <person name="Singh A."/>
            <person name="Wilkins M.J."/>
            <person name="Karaoz U."/>
            <person name="Brodie E.L."/>
            <person name="Williams K.H."/>
            <person name="Hubbard S.S."/>
            <person name="Banfield J.F."/>
        </authorList>
    </citation>
    <scope>NUCLEOTIDE SEQUENCE [LARGE SCALE GENOMIC DNA]</scope>
</reference>
<gene>
    <name evidence="5" type="ORF">A3A10_00520</name>
</gene>
<dbReference type="SMART" id="SM00471">
    <property type="entry name" value="HDc"/>
    <property type="match status" value="1"/>
</dbReference>
<comment type="function">
    <text evidence="2">In eubacteria ppGpp (guanosine 3'-diphosphate 5'-diphosphate) is a mediator of the stringent response that coordinates a variety of cellular activities in response to changes in nutritional abundance.</text>
</comment>
<proteinExistence type="inferred from homology"/>
<feature type="domain" description="HD" evidence="4">
    <location>
        <begin position="43"/>
        <end position="141"/>
    </location>
</feature>
<dbReference type="CDD" id="cd00077">
    <property type="entry name" value="HDc"/>
    <property type="match status" value="1"/>
</dbReference>